<name>A0ACB8ZC67_9ASTR</name>
<proteinExistence type="predicted"/>
<organism evidence="1 2">
    <name type="scientific">Smallanthus sonchifolius</name>
    <dbReference type="NCBI Taxonomy" id="185202"/>
    <lineage>
        <taxon>Eukaryota</taxon>
        <taxon>Viridiplantae</taxon>
        <taxon>Streptophyta</taxon>
        <taxon>Embryophyta</taxon>
        <taxon>Tracheophyta</taxon>
        <taxon>Spermatophyta</taxon>
        <taxon>Magnoliopsida</taxon>
        <taxon>eudicotyledons</taxon>
        <taxon>Gunneridae</taxon>
        <taxon>Pentapetalae</taxon>
        <taxon>asterids</taxon>
        <taxon>campanulids</taxon>
        <taxon>Asterales</taxon>
        <taxon>Asteraceae</taxon>
        <taxon>Asteroideae</taxon>
        <taxon>Heliantheae alliance</taxon>
        <taxon>Millerieae</taxon>
        <taxon>Smallanthus</taxon>
    </lineage>
</organism>
<dbReference type="EMBL" id="CM042043">
    <property type="protein sequence ID" value="KAI3695372.1"/>
    <property type="molecule type" value="Genomic_DNA"/>
</dbReference>
<dbReference type="Proteomes" id="UP001056120">
    <property type="component" value="Linkage Group LG26"/>
</dbReference>
<comment type="caution">
    <text evidence="1">The sequence shown here is derived from an EMBL/GenBank/DDBJ whole genome shotgun (WGS) entry which is preliminary data.</text>
</comment>
<protein>
    <submittedName>
        <fullName evidence="1">Uncharacterized protein</fullName>
    </submittedName>
</protein>
<evidence type="ECO:0000313" key="1">
    <source>
        <dbReference type="EMBL" id="KAI3695372.1"/>
    </source>
</evidence>
<sequence length="186" mass="21608">MLIRDAQLKIIERRFGKASVTVTEGKIRMPGSTFFRNTTPLELDRTPGTDRFAKEELFNAVKESIKNDDDGAVDTNSLSLDEFFRKYTSEDNDSFLKLIEKVNKNKRLRSLILKAFSLLCAEIHHNQLKKQWQMNLQSLTGPFRSVTKYGLDNMHVFDMIQQKSKLLQNWVLFDVQQVRKVTVFCA</sequence>
<accession>A0ACB8ZC67</accession>
<reference evidence="1 2" key="2">
    <citation type="journal article" date="2022" name="Mol. Ecol. Resour.">
        <title>The genomes of chicory, endive, great burdock and yacon provide insights into Asteraceae paleo-polyploidization history and plant inulin production.</title>
        <authorList>
            <person name="Fan W."/>
            <person name="Wang S."/>
            <person name="Wang H."/>
            <person name="Wang A."/>
            <person name="Jiang F."/>
            <person name="Liu H."/>
            <person name="Zhao H."/>
            <person name="Xu D."/>
            <person name="Zhang Y."/>
        </authorList>
    </citation>
    <scope>NUCLEOTIDE SEQUENCE [LARGE SCALE GENOMIC DNA]</scope>
    <source>
        <strain evidence="2">cv. Yunnan</strain>
        <tissue evidence="1">Leaves</tissue>
    </source>
</reference>
<evidence type="ECO:0000313" key="2">
    <source>
        <dbReference type="Proteomes" id="UP001056120"/>
    </source>
</evidence>
<keyword evidence="2" id="KW-1185">Reference proteome</keyword>
<reference evidence="2" key="1">
    <citation type="journal article" date="2022" name="Mol. Ecol. Resour.">
        <title>The genomes of chicory, endive, great burdock and yacon provide insights into Asteraceae palaeo-polyploidization history and plant inulin production.</title>
        <authorList>
            <person name="Fan W."/>
            <person name="Wang S."/>
            <person name="Wang H."/>
            <person name="Wang A."/>
            <person name="Jiang F."/>
            <person name="Liu H."/>
            <person name="Zhao H."/>
            <person name="Xu D."/>
            <person name="Zhang Y."/>
        </authorList>
    </citation>
    <scope>NUCLEOTIDE SEQUENCE [LARGE SCALE GENOMIC DNA]</scope>
    <source>
        <strain evidence="2">cv. Yunnan</strain>
    </source>
</reference>
<gene>
    <name evidence="1" type="ORF">L1987_78369</name>
</gene>